<dbReference type="SUPFAM" id="SSF52402">
    <property type="entry name" value="Adenine nucleotide alpha hydrolases-like"/>
    <property type="match status" value="1"/>
</dbReference>
<evidence type="ECO:0000259" key="10">
    <source>
        <dbReference type="PROSITE" id="PS51278"/>
    </source>
</evidence>
<dbReference type="GeneID" id="108569509"/>
<dbReference type="InterPro" id="IPR029055">
    <property type="entry name" value="Ntn_hydrolases_N"/>
</dbReference>
<dbReference type="SUPFAM" id="SSF56235">
    <property type="entry name" value="N-terminal nucleophile aminohydrolases (Ntn hydrolases)"/>
    <property type="match status" value="1"/>
</dbReference>
<dbReference type="InterPro" id="IPR001962">
    <property type="entry name" value="Asn_synthase"/>
</dbReference>
<proteinExistence type="predicted"/>
<name>A0ABM1NIC0_NICVS</name>
<keyword evidence="11" id="KW-1185">Reference proteome</keyword>
<keyword evidence="3" id="KW-0028">Amino-acid biosynthesis</keyword>
<sequence length="554" mass="63031">MCGIICLIQREHNQDFNKIFEGCEYLIKNRGPDSYQTLEYICSKTSCNLKLGASVLWLQGKSLTKQPLENESSIFVYNGDVFGSETIQDNLRESNGDTELFQKALDGNDGNIKKFLKGIRGPFAFIYLNKQKSKLYFARDIYGRRSLLLGCSDGGDILLSSCVTKNSCNFIELPAIGIFSYDLQSNQLELVPWDIRNNNFSMKIQEVKRCLGEIDLIVKDENVKTLQLDFTEPNLGILKNLSKEEIFETLLKDEIWGGNVKKLSDLLHFSVLRRIKNQPKYCKKCFLNLGSCKDCRVGVLFSGGLDCTILALIVDEYLDESSPIDLLNVAFENPGGFDTPDRLTGRESWMELKELRPERVWNFVEINVDLEELNEARDSHVKHLIYPLNTVLDDSLGCALWFASKGMGDGYISTSRVLIVGMGADELFGGYTRHRAALNKGGWQRLTEVLQEDWQNISHRNLARDDRVVSDHGRQLRTPYLDEDLVEFVLGLPAWQKTYPSDCLPQGIGEKILLRSLAYRMGLRRATNYKKRALQFGSRIANKKENAHEISPRL</sequence>
<evidence type="ECO:0000313" key="12">
    <source>
        <dbReference type="RefSeq" id="XP_017786570.1"/>
    </source>
</evidence>
<dbReference type="CDD" id="cd01991">
    <property type="entry name" value="Asn_synthase_B_C"/>
    <property type="match status" value="1"/>
</dbReference>
<evidence type="ECO:0000256" key="2">
    <source>
        <dbReference type="ARBA" id="ARBA00021389"/>
    </source>
</evidence>
<dbReference type="PANTHER" id="PTHR45937">
    <property type="entry name" value="ASPARAGINE SYNTHETASE DOMAIN-CONTAINING PROTEIN 1"/>
    <property type="match status" value="1"/>
</dbReference>
<reference evidence="12" key="1">
    <citation type="submission" date="2025-08" db="UniProtKB">
        <authorList>
            <consortium name="RefSeq"/>
        </authorList>
    </citation>
    <scope>IDENTIFICATION</scope>
    <source>
        <tissue evidence="12">Whole Larva</tissue>
    </source>
</reference>
<protein>
    <recommendedName>
        <fullName evidence="2">Asparagine synthetase [glutamine-hydrolyzing]</fullName>
    </recommendedName>
    <alternativeName>
        <fullName evidence="8">Glutamine-dependent asparagine synthetase</fullName>
    </alternativeName>
</protein>
<dbReference type="Proteomes" id="UP000695000">
    <property type="component" value="Unplaced"/>
</dbReference>
<keyword evidence="5 9" id="KW-0067">ATP-binding</keyword>
<feature type="domain" description="Glutamine amidotransferase type-2" evidence="10">
    <location>
        <begin position="2"/>
        <end position="194"/>
    </location>
</feature>
<evidence type="ECO:0000256" key="9">
    <source>
        <dbReference type="PIRNR" id="PIRNR001589"/>
    </source>
</evidence>
<organism evidence="11 12">
    <name type="scientific">Nicrophorus vespilloides</name>
    <name type="common">Boreal carrion beetle</name>
    <dbReference type="NCBI Taxonomy" id="110193"/>
    <lineage>
        <taxon>Eukaryota</taxon>
        <taxon>Metazoa</taxon>
        <taxon>Ecdysozoa</taxon>
        <taxon>Arthropoda</taxon>
        <taxon>Hexapoda</taxon>
        <taxon>Insecta</taxon>
        <taxon>Pterygota</taxon>
        <taxon>Neoptera</taxon>
        <taxon>Endopterygota</taxon>
        <taxon>Coleoptera</taxon>
        <taxon>Polyphaga</taxon>
        <taxon>Staphyliniformia</taxon>
        <taxon>Silphidae</taxon>
        <taxon>Nicrophorinae</taxon>
        <taxon>Nicrophorus</taxon>
    </lineage>
</organism>
<evidence type="ECO:0000256" key="7">
    <source>
        <dbReference type="ARBA" id="ARBA00022962"/>
    </source>
</evidence>
<accession>A0ABM1NIC0</accession>
<dbReference type="PANTHER" id="PTHR45937:SF1">
    <property type="entry name" value="ASPARAGINE SYNTHETASE DOMAIN-CONTAINING PROTEIN 1"/>
    <property type="match status" value="1"/>
</dbReference>
<evidence type="ECO:0000256" key="6">
    <source>
        <dbReference type="ARBA" id="ARBA00022888"/>
    </source>
</evidence>
<dbReference type="InterPro" id="IPR051857">
    <property type="entry name" value="Asn_synthetase_domain"/>
</dbReference>
<dbReference type="InterPro" id="IPR014729">
    <property type="entry name" value="Rossmann-like_a/b/a_fold"/>
</dbReference>
<evidence type="ECO:0000256" key="3">
    <source>
        <dbReference type="ARBA" id="ARBA00022605"/>
    </source>
</evidence>
<dbReference type="Gene3D" id="3.40.50.620">
    <property type="entry name" value="HUPs"/>
    <property type="match status" value="1"/>
</dbReference>
<dbReference type="Pfam" id="PF13537">
    <property type="entry name" value="GATase_7"/>
    <property type="match status" value="1"/>
</dbReference>
<keyword evidence="7" id="KW-0315">Glutamine amidotransferase</keyword>
<keyword evidence="6" id="KW-0061">Asparagine biosynthesis</keyword>
<evidence type="ECO:0000256" key="4">
    <source>
        <dbReference type="ARBA" id="ARBA00022741"/>
    </source>
</evidence>
<dbReference type="PROSITE" id="PS51278">
    <property type="entry name" value="GATASE_TYPE_2"/>
    <property type="match status" value="1"/>
</dbReference>
<dbReference type="Gene3D" id="3.60.20.10">
    <property type="entry name" value="Glutamine Phosphoribosylpyrophosphate, subunit 1, domain 1"/>
    <property type="match status" value="1"/>
</dbReference>
<dbReference type="InterPro" id="IPR017932">
    <property type="entry name" value="GATase_2_dom"/>
</dbReference>
<evidence type="ECO:0000256" key="1">
    <source>
        <dbReference type="ARBA" id="ARBA00005187"/>
    </source>
</evidence>
<gene>
    <name evidence="12" type="primary">LOC108569509</name>
</gene>
<evidence type="ECO:0000256" key="8">
    <source>
        <dbReference type="ARBA" id="ARBA00030234"/>
    </source>
</evidence>
<dbReference type="PIRSF" id="PIRSF001589">
    <property type="entry name" value="Asn_synthetase_glu-h"/>
    <property type="match status" value="1"/>
</dbReference>
<evidence type="ECO:0000313" key="11">
    <source>
        <dbReference type="Proteomes" id="UP000695000"/>
    </source>
</evidence>
<comment type="pathway">
    <text evidence="1">Amino-acid biosynthesis; L-asparagine biosynthesis; L-asparagine from L-aspartate (L-Gln route): step 1/1.</text>
</comment>
<dbReference type="Pfam" id="PF00733">
    <property type="entry name" value="Asn_synthase"/>
    <property type="match status" value="2"/>
</dbReference>
<keyword evidence="4 9" id="KW-0547">Nucleotide-binding</keyword>
<evidence type="ECO:0000256" key="5">
    <source>
        <dbReference type="ARBA" id="ARBA00022840"/>
    </source>
</evidence>
<dbReference type="InterPro" id="IPR006426">
    <property type="entry name" value="Asn_synth_AEB"/>
</dbReference>
<dbReference type="RefSeq" id="XP_017786570.1">
    <property type="nucleotide sequence ID" value="XM_017931081.1"/>
</dbReference>